<organism evidence="2 3">
    <name type="scientific">Cavenderia fasciculata</name>
    <name type="common">Slime mold</name>
    <name type="synonym">Dictyostelium fasciculatum</name>
    <dbReference type="NCBI Taxonomy" id="261658"/>
    <lineage>
        <taxon>Eukaryota</taxon>
        <taxon>Amoebozoa</taxon>
        <taxon>Evosea</taxon>
        <taxon>Eumycetozoa</taxon>
        <taxon>Dictyostelia</taxon>
        <taxon>Acytosteliales</taxon>
        <taxon>Cavenderiaceae</taxon>
        <taxon>Cavenderia</taxon>
    </lineage>
</organism>
<keyword evidence="1" id="KW-0812">Transmembrane</keyword>
<dbReference type="EMBL" id="GL883018">
    <property type="protein sequence ID" value="EGG18475.1"/>
    <property type="molecule type" value="Genomic_DNA"/>
</dbReference>
<dbReference type="RefSeq" id="XP_004366379.1">
    <property type="nucleotide sequence ID" value="XM_004366322.1"/>
</dbReference>
<dbReference type="AlphaFoldDB" id="F4Q0X4"/>
<keyword evidence="1" id="KW-0472">Membrane</keyword>
<feature type="transmembrane region" description="Helical" evidence="1">
    <location>
        <begin position="41"/>
        <end position="61"/>
    </location>
</feature>
<gene>
    <name evidence="2" type="ORF">DFA_03969</name>
</gene>
<evidence type="ECO:0000256" key="1">
    <source>
        <dbReference type="SAM" id="Phobius"/>
    </source>
</evidence>
<feature type="transmembrane region" description="Helical" evidence="1">
    <location>
        <begin position="12"/>
        <end position="35"/>
    </location>
</feature>
<evidence type="ECO:0000313" key="3">
    <source>
        <dbReference type="Proteomes" id="UP000007797"/>
    </source>
</evidence>
<dbReference type="Proteomes" id="UP000007797">
    <property type="component" value="Unassembled WGS sequence"/>
</dbReference>
<dbReference type="KEGG" id="dfa:DFA_03969"/>
<protein>
    <submittedName>
        <fullName evidence="2">Uncharacterized protein</fullName>
    </submittedName>
</protein>
<name>F4Q0X4_CACFS</name>
<proteinExistence type="predicted"/>
<reference evidence="3" key="1">
    <citation type="journal article" date="2011" name="Genome Res.">
        <title>Phylogeny-wide analysis of social amoeba genomes highlights ancient origins for complex intercellular communication.</title>
        <authorList>
            <person name="Heidel A.J."/>
            <person name="Lawal H.M."/>
            <person name="Felder M."/>
            <person name="Schilde C."/>
            <person name="Helps N.R."/>
            <person name="Tunggal B."/>
            <person name="Rivero F."/>
            <person name="John U."/>
            <person name="Schleicher M."/>
            <person name="Eichinger L."/>
            <person name="Platzer M."/>
            <person name="Noegel A.A."/>
            <person name="Schaap P."/>
            <person name="Gloeckner G."/>
        </authorList>
    </citation>
    <scope>NUCLEOTIDE SEQUENCE [LARGE SCALE GENOMIC DNA]</scope>
    <source>
        <strain evidence="3">SH3</strain>
    </source>
</reference>
<keyword evidence="1" id="KW-1133">Transmembrane helix</keyword>
<dbReference type="GeneID" id="14870529"/>
<evidence type="ECO:0000313" key="2">
    <source>
        <dbReference type="EMBL" id="EGG18475.1"/>
    </source>
</evidence>
<accession>F4Q0X4</accession>
<keyword evidence="3" id="KW-1185">Reference proteome</keyword>
<sequence>MKNDGRMRVDIYLSIYLTIYIYLSLPSSALIVRGGRGSAEWTILMIMFRNTISNNAISLLYRDIMMNHIYLLNVKSF</sequence>